<keyword evidence="2" id="KW-1133">Transmembrane helix</keyword>
<evidence type="ECO:0000256" key="1">
    <source>
        <dbReference type="SAM" id="MobiDB-lite"/>
    </source>
</evidence>
<organism evidence="4 5">
    <name type="scientific">Serendipita indica (strain DSM 11827)</name>
    <name type="common">Root endophyte fungus</name>
    <name type="synonym">Piriformospora indica</name>
    <dbReference type="NCBI Taxonomy" id="1109443"/>
    <lineage>
        <taxon>Eukaryota</taxon>
        <taxon>Fungi</taxon>
        <taxon>Dikarya</taxon>
        <taxon>Basidiomycota</taxon>
        <taxon>Agaricomycotina</taxon>
        <taxon>Agaricomycetes</taxon>
        <taxon>Sebacinales</taxon>
        <taxon>Serendipitaceae</taxon>
        <taxon>Serendipita</taxon>
    </lineage>
</organism>
<evidence type="ECO:0000313" key="4">
    <source>
        <dbReference type="EMBL" id="CCA73716.1"/>
    </source>
</evidence>
<dbReference type="HOGENOM" id="CLU_350584_0_0_1"/>
<protein>
    <recommendedName>
        <fullName evidence="3">DUF6535 domain-containing protein</fullName>
    </recommendedName>
</protein>
<keyword evidence="2" id="KW-0472">Membrane</keyword>
<feature type="region of interest" description="Disordered" evidence="1">
    <location>
        <begin position="645"/>
        <end position="675"/>
    </location>
</feature>
<dbReference type="InterPro" id="IPR045338">
    <property type="entry name" value="DUF6535"/>
</dbReference>
<feature type="transmembrane region" description="Helical" evidence="2">
    <location>
        <begin position="112"/>
        <end position="131"/>
    </location>
</feature>
<feature type="compositionally biased region" description="Polar residues" evidence="1">
    <location>
        <begin position="602"/>
        <end position="613"/>
    </location>
</feature>
<proteinExistence type="predicted"/>
<evidence type="ECO:0000256" key="2">
    <source>
        <dbReference type="SAM" id="Phobius"/>
    </source>
</evidence>
<feature type="transmembrane region" description="Helical" evidence="2">
    <location>
        <begin position="52"/>
        <end position="72"/>
    </location>
</feature>
<dbReference type="EMBL" id="CAFZ01000247">
    <property type="protein sequence ID" value="CCA73716.1"/>
    <property type="molecule type" value="Genomic_DNA"/>
</dbReference>
<keyword evidence="2" id="KW-0812">Transmembrane</keyword>
<keyword evidence="5" id="KW-1185">Reference proteome</keyword>
<dbReference type="Pfam" id="PF20153">
    <property type="entry name" value="DUF6535"/>
    <property type="match status" value="1"/>
</dbReference>
<sequence>MSFSEEPLESIKDQNDHYGNNQDSISVWDYYNEHAAKTDADILTEANETAGILLTFAGLFSAAVAAFIAIAFPKLSADPNDTLVAILQVLSQGGQPSITIQKPPVYGIRVNAFLFGALSVALVVAVLCIFINQWARNYQREIATQYSSPHHEARARFVLHRGMKRYDFIAFLDWLSVIMLLAVFLAMIGIFDLIFSTCPHVGYIPVISFTLGIGIVLWRTLQAIQHPDAPFRSPLSRVLGALLGILRNMPVKRQKRKYNLLPLLLTPNTDNSGERGNAIKEYVKSRAELDLEIIIHNMLQADKTTERWLLDRCFKKIPSLTWVSENVKTSGILSHPVILGTSVFLTKTCVQAAPNKGDNALVPTRFERAQTLAQFIVWFLWLDSGAFRSKAQDPALITPWMNLVREHGRHALSALSSLKPTPEHVATKESLITAVCTAYSAIGLLEHIPIDNDDTTSFTTHCGPCSRRLEDLRGAVTKVPEVPCTSEPKQPHTLALFQAIVALLSMRGDCMRELTGCAFEIESEEIVLLIKQWLYSTFYRPSQDEIHILLRILETRSTRASEGAKEIWFRPLLGFVRSINSSETPETPAPTAREAIIPVTRPNENNSGRLSTSTKHKLPPPTTQPQATNNQLSDRYRSVNQVSAHAEPLPTISSPRAEAIEAKSSQQPRPPSYTTAASYNTGAIAGHRARVIQDASANPFQQPTAAMVAEKDSVTWSHKATRDVVIAPTMHSIPLAPFSTSSSEEEPGKVPKDYSTALDASMTTQLSSVYRALNSSPDVPLRSSNDPLNSTYIHYLQPSDDDI</sequence>
<feature type="transmembrane region" description="Helical" evidence="2">
    <location>
        <begin position="201"/>
        <end position="218"/>
    </location>
</feature>
<evidence type="ECO:0000313" key="5">
    <source>
        <dbReference type="Proteomes" id="UP000007148"/>
    </source>
</evidence>
<comment type="caution">
    <text evidence="4">The sequence shown here is derived from an EMBL/GenBank/DDBJ whole genome shotgun (WGS) entry which is preliminary data.</text>
</comment>
<name>G4TQX3_SERID</name>
<dbReference type="OrthoDB" id="3235960at2759"/>
<gene>
    <name evidence="4" type="ORF">PIIN_07671</name>
</gene>
<feature type="domain" description="DUF6535" evidence="3">
    <location>
        <begin position="28"/>
        <end position="195"/>
    </location>
</feature>
<dbReference type="Proteomes" id="UP000007148">
    <property type="component" value="Unassembled WGS sequence"/>
</dbReference>
<accession>G4TQX3</accession>
<feature type="transmembrane region" description="Helical" evidence="2">
    <location>
        <begin position="171"/>
        <end position="195"/>
    </location>
</feature>
<reference evidence="4 5" key="1">
    <citation type="journal article" date="2011" name="PLoS Pathog.">
        <title>Endophytic Life Strategies Decoded by Genome and Transcriptome Analyses of the Mutualistic Root Symbiont Piriformospora indica.</title>
        <authorList>
            <person name="Zuccaro A."/>
            <person name="Lahrmann U."/>
            <person name="Guldener U."/>
            <person name="Langen G."/>
            <person name="Pfiffi S."/>
            <person name="Biedenkopf D."/>
            <person name="Wong P."/>
            <person name="Samans B."/>
            <person name="Grimm C."/>
            <person name="Basiewicz M."/>
            <person name="Murat C."/>
            <person name="Martin F."/>
            <person name="Kogel K.H."/>
        </authorList>
    </citation>
    <scope>NUCLEOTIDE SEQUENCE [LARGE SCALE GENOMIC DNA]</scope>
    <source>
        <strain evidence="4 5">DSM 11827</strain>
    </source>
</reference>
<feature type="region of interest" description="Disordered" evidence="1">
    <location>
        <begin position="581"/>
        <end position="632"/>
    </location>
</feature>
<dbReference type="InParanoid" id="G4TQX3"/>
<evidence type="ECO:0000259" key="3">
    <source>
        <dbReference type="Pfam" id="PF20153"/>
    </source>
</evidence>
<feature type="compositionally biased region" description="Polar residues" evidence="1">
    <location>
        <begin position="663"/>
        <end position="675"/>
    </location>
</feature>
<dbReference type="AlphaFoldDB" id="G4TQX3"/>